<evidence type="ECO:0000313" key="2">
    <source>
        <dbReference type="Proteomes" id="UP001597542"/>
    </source>
</evidence>
<accession>A0ABW5HXN8</accession>
<dbReference type="RefSeq" id="WP_344273446.1">
    <property type="nucleotide sequence ID" value="NZ_BAAAHV010000011.1"/>
</dbReference>
<organism evidence="1 2">
    <name type="scientific">Amycolatopsis albidoflavus</name>
    <dbReference type="NCBI Taxonomy" id="102226"/>
    <lineage>
        <taxon>Bacteria</taxon>
        <taxon>Bacillati</taxon>
        <taxon>Actinomycetota</taxon>
        <taxon>Actinomycetes</taxon>
        <taxon>Pseudonocardiales</taxon>
        <taxon>Pseudonocardiaceae</taxon>
        <taxon>Amycolatopsis</taxon>
    </lineage>
</organism>
<dbReference type="EMBL" id="JBHUKQ010000010">
    <property type="protein sequence ID" value="MFD2481573.1"/>
    <property type="molecule type" value="Genomic_DNA"/>
</dbReference>
<comment type="caution">
    <text evidence="1">The sequence shown here is derived from an EMBL/GenBank/DDBJ whole genome shotgun (WGS) entry which is preliminary data.</text>
</comment>
<gene>
    <name evidence="1" type="ORF">ACFSUT_14920</name>
</gene>
<keyword evidence="2" id="KW-1185">Reference proteome</keyword>
<reference evidence="2" key="1">
    <citation type="journal article" date="2019" name="Int. J. Syst. Evol. Microbiol.">
        <title>The Global Catalogue of Microorganisms (GCM) 10K type strain sequencing project: providing services to taxonomists for standard genome sequencing and annotation.</title>
        <authorList>
            <consortium name="The Broad Institute Genomics Platform"/>
            <consortium name="The Broad Institute Genome Sequencing Center for Infectious Disease"/>
            <person name="Wu L."/>
            <person name="Ma J."/>
        </authorList>
    </citation>
    <scope>NUCLEOTIDE SEQUENCE [LARGE SCALE GENOMIC DNA]</scope>
    <source>
        <strain evidence="2">CGMCC 4.7638</strain>
    </source>
</reference>
<name>A0ABW5HXN8_9PSEU</name>
<protein>
    <submittedName>
        <fullName evidence="1">Uncharacterized protein</fullName>
    </submittedName>
</protein>
<evidence type="ECO:0000313" key="1">
    <source>
        <dbReference type="EMBL" id="MFD2481573.1"/>
    </source>
</evidence>
<sequence length="51" mass="5716">MPDVPALAWRSWALVTDLDRETLVELTVLVGYYRTLAQLMHIFGIGIPVSS</sequence>
<dbReference type="Proteomes" id="UP001597542">
    <property type="component" value="Unassembled WGS sequence"/>
</dbReference>
<proteinExistence type="predicted"/>